<evidence type="ECO:0000313" key="5">
    <source>
        <dbReference type="EMBL" id="MXQ51235.1"/>
    </source>
</evidence>
<dbReference type="OrthoDB" id="9782299at2"/>
<reference evidence="5 6" key="1">
    <citation type="submission" date="2019-12" db="EMBL/GenBank/DDBJ databases">
        <title>Salinicoccus cyprini sp. nov., isolated from gastro-intestinal tract of mirror carp, Cyprinus carpio var. specularis, collected from Gobind Sagar Reservoir, Himachal Pradesh, India.</title>
        <authorList>
            <person name="Talwar C."/>
            <person name="Singh A.K."/>
            <person name="Lal R."/>
            <person name="Negi R.K."/>
        </authorList>
    </citation>
    <scope>NUCLEOTIDE SEQUENCE [LARGE SCALE GENOMIC DNA]</scope>
    <source>
        <strain evidence="5 6">J-82</strain>
    </source>
</reference>
<dbReference type="InterPro" id="IPR008920">
    <property type="entry name" value="TF_FadR/GntR_C"/>
</dbReference>
<dbReference type="SUPFAM" id="SSF48008">
    <property type="entry name" value="GntR ligand-binding domain-like"/>
    <property type="match status" value="1"/>
</dbReference>
<organism evidence="5 6">
    <name type="scientific">Salinicoccus hispanicus</name>
    <dbReference type="NCBI Taxonomy" id="157225"/>
    <lineage>
        <taxon>Bacteria</taxon>
        <taxon>Bacillati</taxon>
        <taxon>Bacillota</taxon>
        <taxon>Bacilli</taxon>
        <taxon>Bacillales</taxon>
        <taxon>Staphylococcaceae</taxon>
        <taxon>Salinicoccus</taxon>
    </lineage>
</organism>
<dbReference type="InterPro" id="IPR011711">
    <property type="entry name" value="GntR_C"/>
</dbReference>
<dbReference type="InterPro" id="IPR036390">
    <property type="entry name" value="WH_DNA-bd_sf"/>
</dbReference>
<dbReference type="Pfam" id="PF07729">
    <property type="entry name" value="FCD"/>
    <property type="match status" value="1"/>
</dbReference>
<evidence type="ECO:0000256" key="2">
    <source>
        <dbReference type="ARBA" id="ARBA00023125"/>
    </source>
</evidence>
<dbReference type="EMBL" id="WUUK01000003">
    <property type="protein sequence ID" value="MXQ51235.1"/>
    <property type="molecule type" value="Genomic_DNA"/>
</dbReference>
<dbReference type="CDD" id="cd07377">
    <property type="entry name" value="WHTH_GntR"/>
    <property type="match status" value="1"/>
</dbReference>
<evidence type="ECO:0000259" key="4">
    <source>
        <dbReference type="PROSITE" id="PS50949"/>
    </source>
</evidence>
<evidence type="ECO:0000313" key="6">
    <source>
        <dbReference type="Proteomes" id="UP000436284"/>
    </source>
</evidence>
<dbReference type="SMART" id="SM00345">
    <property type="entry name" value="HTH_GNTR"/>
    <property type="match status" value="1"/>
</dbReference>
<dbReference type="AlphaFoldDB" id="A0A6N8U450"/>
<dbReference type="PANTHER" id="PTHR43537:SF5">
    <property type="entry name" value="UXU OPERON TRANSCRIPTIONAL REGULATOR"/>
    <property type="match status" value="1"/>
</dbReference>
<comment type="caution">
    <text evidence="5">The sequence shown here is derived from an EMBL/GenBank/DDBJ whole genome shotgun (WGS) entry which is preliminary data.</text>
</comment>
<feature type="domain" description="HTH gntR-type" evidence="4">
    <location>
        <begin position="6"/>
        <end position="74"/>
    </location>
</feature>
<dbReference type="SUPFAM" id="SSF46785">
    <property type="entry name" value="Winged helix' DNA-binding domain"/>
    <property type="match status" value="1"/>
</dbReference>
<keyword evidence="1" id="KW-0805">Transcription regulation</keyword>
<sequence>MGISRKKVYEEIADLIMKDIRDGVLNPGDKLPSITGMAEHYQVSSASIREALNTLSVMDVIEVKHGQGSYIKARMPLGFEHEFEIITRKDIENLLDLRKIIEVGCVELACSQAEEADLKKMQDALDKMRTAVMNNELGEQADYEFHMAIAESTGNQMLIDLLGNVSEKMIETMKETRRIWLYEEKKSIQKIFDEHQAIHEAVEKRNVKEATGAMLSHLEEVASVLLTRHDG</sequence>
<evidence type="ECO:0000256" key="3">
    <source>
        <dbReference type="ARBA" id="ARBA00023163"/>
    </source>
</evidence>
<gene>
    <name evidence="5" type="ORF">GQ671_08130</name>
</gene>
<keyword evidence="2" id="KW-0238">DNA-binding</keyword>
<dbReference type="Pfam" id="PF00392">
    <property type="entry name" value="GntR"/>
    <property type="match status" value="1"/>
</dbReference>
<dbReference type="PROSITE" id="PS50949">
    <property type="entry name" value="HTH_GNTR"/>
    <property type="match status" value="1"/>
</dbReference>
<evidence type="ECO:0000256" key="1">
    <source>
        <dbReference type="ARBA" id="ARBA00023015"/>
    </source>
</evidence>
<dbReference type="Gene3D" id="1.20.120.530">
    <property type="entry name" value="GntR ligand-binding domain-like"/>
    <property type="match status" value="1"/>
</dbReference>
<accession>A0A6N8U450</accession>
<protein>
    <submittedName>
        <fullName evidence="5">FCD domain-containing protein</fullName>
    </submittedName>
</protein>
<dbReference type="SMART" id="SM00895">
    <property type="entry name" value="FCD"/>
    <property type="match status" value="1"/>
</dbReference>
<dbReference type="PANTHER" id="PTHR43537">
    <property type="entry name" value="TRANSCRIPTIONAL REGULATOR, GNTR FAMILY"/>
    <property type="match status" value="1"/>
</dbReference>
<dbReference type="GO" id="GO:0003700">
    <property type="term" value="F:DNA-binding transcription factor activity"/>
    <property type="evidence" value="ECO:0007669"/>
    <property type="project" value="InterPro"/>
</dbReference>
<dbReference type="Gene3D" id="1.10.10.10">
    <property type="entry name" value="Winged helix-like DNA-binding domain superfamily/Winged helix DNA-binding domain"/>
    <property type="match status" value="1"/>
</dbReference>
<dbReference type="Proteomes" id="UP000436284">
    <property type="component" value="Unassembled WGS sequence"/>
</dbReference>
<dbReference type="InterPro" id="IPR036388">
    <property type="entry name" value="WH-like_DNA-bd_sf"/>
</dbReference>
<keyword evidence="6" id="KW-1185">Reference proteome</keyword>
<dbReference type="InterPro" id="IPR000524">
    <property type="entry name" value="Tscrpt_reg_HTH_GntR"/>
</dbReference>
<proteinExistence type="predicted"/>
<dbReference type="GO" id="GO:0003677">
    <property type="term" value="F:DNA binding"/>
    <property type="evidence" value="ECO:0007669"/>
    <property type="project" value="UniProtKB-KW"/>
</dbReference>
<keyword evidence="3" id="KW-0804">Transcription</keyword>
<name>A0A6N8U450_9STAP</name>